<evidence type="ECO:0000313" key="2">
    <source>
        <dbReference type="EMBL" id="MDW9207683.1"/>
    </source>
</evidence>
<evidence type="ECO:0008006" key="4">
    <source>
        <dbReference type="Google" id="ProtNLM"/>
    </source>
</evidence>
<evidence type="ECO:0000313" key="3">
    <source>
        <dbReference type="Proteomes" id="UP001272716"/>
    </source>
</evidence>
<gene>
    <name evidence="1" type="ORF">BTTOUR_02430</name>
    <name evidence="2" type="ORF">BTTOUR_02485</name>
</gene>
<comment type="caution">
    <text evidence="2">The sequence shown here is derived from an EMBL/GenBank/DDBJ whole genome shotgun (WGS) entry which is preliminary data.</text>
</comment>
<evidence type="ECO:0000313" key="1">
    <source>
        <dbReference type="EMBL" id="MDW9207672.1"/>
    </source>
</evidence>
<protein>
    <recommendedName>
        <fullName evidence="4">Bacteriocin</fullName>
    </recommendedName>
</protein>
<name>A0ABD5HRZ8_BACTU</name>
<sequence>MKLNTIKLQEMSKKEAQEINGGVGIGDMITISQTLWSMTKEYSKGPGPAMEMQYKHGMPGGKW</sequence>
<dbReference type="EMBL" id="JAWQCK010000002">
    <property type="protein sequence ID" value="MDW9207672.1"/>
    <property type="molecule type" value="Genomic_DNA"/>
</dbReference>
<dbReference type="Proteomes" id="UP001272716">
    <property type="component" value="Unassembled WGS sequence"/>
</dbReference>
<organism evidence="2 3">
    <name type="scientific">Bacillus thuringiensis serovar toumanoffi</name>
    <dbReference type="NCBI Taxonomy" id="180862"/>
    <lineage>
        <taxon>Bacteria</taxon>
        <taxon>Bacillati</taxon>
        <taxon>Bacillota</taxon>
        <taxon>Bacilli</taxon>
        <taxon>Bacillales</taxon>
        <taxon>Bacillaceae</taxon>
        <taxon>Bacillus</taxon>
        <taxon>Bacillus cereus group</taxon>
    </lineage>
</organism>
<dbReference type="EMBL" id="JAWQCK010000002">
    <property type="protein sequence ID" value="MDW9207683.1"/>
    <property type="molecule type" value="Genomic_DNA"/>
</dbReference>
<dbReference type="RefSeq" id="WP_000774095.1">
    <property type="nucleotide sequence ID" value="NZ_JAWQCK010000002.1"/>
</dbReference>
<proteinExistence type="predicted"/>
<dbReference type="AlphaFoldDB" id="A0ABD5HRZ8"/>
<accession>A0ABD5HRZ8</accession>
<reference evidence="2 3" key="1">
    <citation type="submission" date="2023-10" db="EMBL/GenBank/DDBJ databases">
        <title>Draft Genome Sequence of Bacillus thuringiensis serovar. toumanoffi 4059: Identification of a Novel Cry Protein Candidate.</title>
        <authorList>
            <person name="Murdoch R.W."/>
            <person name="Gemler B."/>
            <person name="Heater B.S."/>
        </authorList>
    </citation>
    <scope>NUCLEOTIDE SEQUENCE [LARGE SCALE GENOMIC DNA]</scope>
    <source>
        <strain evidence="2 3">4059</strain>
    </source>
</reference>